<keyword evidence="2" id="KW-0645">Protease</keyword>
<comment type="caution">
    <text evidence="6">The sequence shown here is derived from an EMBL/GenBank/DDBJ whole genome shotgun (WGS) entry which is preliminary data.</text>
</comment>
<dbReference type="SUPFAM" id="SSF54001">
    <property type="entry name" value="Cysteine proteinases"/>
    <property type="match status" value="1"/>
</dbReference>
<name>A0ABS4NE22_9THEO</name>
<keyword evidence="7" id="KW-1185">Reference proteome</keyword>
<keyword evidence="4" id="KW-0788">Thiol protease</keyword>
<dbReference type="InterPro" id="IPR000064">
    <property type="entry name" value="NLP_P60_dom"/>
</dbReference>
<evidence type="ECO:0000256" key="2">
    <source>
        <dbReference type="ARBA" id="ARBA00022670"/>
    </source>
</evidence>
<dbReference type="Gene3D" id="3.90.1720.10">
    <property type="entry name" value="endopeptidase domain like (from Nostoc punctiforme)"/>
    <property type="match status" value="1"/>
</dbReference>
<sequence length="433" mass="49990">MEVIYIIPGTRLEMLDAEYWIEKIPDADSLIMTQNDIMKFNQKIVEKCDSVYDLKSYRDSLTYDELLSLIKEYKLPEKEMYFRNGEEAKQGFYDCITGNLNITEIKKVNPVRYGITIRKTSLRSFPTEIAVYSRKGDIEFDRFQETSCQALEPVLVLHESKDKKWYFVQIYNYRGWVKACNIAIAKDKEEVFDYLDTDDFIMVTGNHVKTQFNPYDKDVSEIQFDMGTKIPLEKDMIYSVGNQSAYGNYVVKLPLRDDKGNLVFKDGLISVKEDVHWGYVSYTRANILNQAFKLIGDRYGWGDSFNGKDCSSFIMYVYKIFGFKLPRNVDEQERCPGIAYKFSDGLSLDERIKIFDKIKPGAALYMPGHAMIYVGMDGGVPYIIHDFTGYGVKNGDEYDFVPVNEVMVTSSLLPTSNGIPFIERITSAIQFEK</sequence>
<dbReference type="PIRSF" id="PIRSF019015">
    <property type="entry name" value="P60_peptidase_YkfC"/>
    <property type="match status" value="1"/>
</dbReference>
<dbReference type="InterPro" id="IPR027017">
    <property type="entry name" value="P60_peptidase_YkfC"/>
</dbReference>
<reference evidence="6" key="1">
    <citation type="submission" date="2021-03" db="EMBL/GenBank/DDBJ databases">
        <title>Genomic Encyclopedia of Type Strains, Phase IV (KMG-IV): sequencing the most valuable type-strain genomes for metagenomic binning, comparative biology and taxonomic classification.</title>
        <authorList>
            <person name="Goeker M."/>
        </authorList>
    </citation>
    <scope>NUCLEOTIDE SEQUENCE</scope>
    <source>
        <strain evidence="6">DSM 101588</strain>
    </source>
</reference>
<dbReference type="RefSeq" id="WP_209453743.1">
    <property type="nucleotide sequence ID" value="NZ_JAGGLT010000013.1"/>
</dbReference>
<dbReference type="Proteomes" id="UP001166402">
    <property type="component" value="Unassembled WGS sequence"/>
</dbReference>
<dbReference type="EMBL" id="JAGGLT010000013">
    <property type="protein sequence ID" value="MBP2071885.1"/>
    <property type="molecule type" value="Genomic_DNA"/>
</dbReference>
<protein>
    <recommendedName>
        <fullName evidence="5">NlpC/P60 domain-containing protein</fullName>
    </recommendedName>
</protein>
<dbReference type="Pfam" id="PF12913">
    <property type="entry name" value="SH3_6"/>
    <property type="match status" value="1"/>
</dbReference>
<keyword evidence="3" id="KW-0378">Hydrolase</keyword>
<accession>A0ABS4NE22</accession>
<dbReference type="Pfam" id="PF00877">
    <property type="entry name" value="NLPC_P60"/>
    <property type="match status" value="1"/>
</dbReference>
<evidence type="ECO:0000256" key="1">
    <source>
        <dbReference type="ARBA" id="ARBA00007074"/>
    </source>
</evidence>
<evidence type="ECO:0000256" key="4">
    <source>
        <dbReference type="ARBA" id="ARBA00022807"/>
    </source>
</evidence>
<proteinExistence type="inferred from homology"/>
<dbReference type="PROSITE" id="PS51935">
    <property type="entry name" value="NLPC_P60"/>
    <property type="match status" value="1"/>
</dbReference>
<evidence type="ECO:0000256" key="3">
    <source>
        <dbReference type="ARBA" id="ARBA00022801"/>
    </source>
</evidence>
<evidence type="ECO:0000313" key="6">
    <source>
        <dbReference type="EMBL" id="MBP2071885.1"/>
    </source>
</evidence>
<dbReference type="InterPro" id="IPR038765">
    <property type="entry name" value="Papain-like_cys_pep_sf"/>
</dbReference>
<dbReference type="InterPro" id="IPR039439">
    <property type="entry name" value="SH3b1_dom"/>
</dbReference>
<organism evidence="6 7">
    <name type="scientific">Thermoanaerobacterium butyriciformans</name>
    <dbReference type="NCBI Taxonomy" id="1702242"/>
    <lineage>
        <taxon>Bacteria</taxon>
        <taxon>Bacillati</taxon>
        <taxon>Bacillota</taxon>
        <taxon>Clostridia</taxon>
        <taxon>Thermoanaerobacterales</taxon>
        <taxon>Thermoanaerobacteraceae</taxon>
        <taxon>Thermoanaerobacterium</taxon>
    </lineage>
</organism>
<comment type="similarity">
    <text evidence="1">Belongs to the peptidase C40 family.</text>
</comment>
<feature type="domain" description="NlpC/P60" evidence="5">
    <location>
        <begin position="281"/>
        <end position="410"/>
    </location>
</feature>
<gene>
    <name evidence="6" type="ORF">J2Z80_001406</name>
</gene>
<evidence type="ECO:0000313" key="7">
    <source>
        <dbReference type="Proteomes" id="UP001166402"/>
    </source>
</evidence>
<evidence type="ECO:0000259" key="5">
    <source>
        <dbReference type="PROSITE" id="PS51935"/>
    </source>
</evidence>